<accession>A0A7R7YJI7</accession>
<protein>
    <submittedName>
        <fullName evidence="1">Uncharacterized protein</fullName>
    </submittedName>
</protein>
<organism evidence="1 2">
    <name type="scientific">Thermus thermophilus</name>
    <dbReference type="NCBI Taxonomy" id="274"/>
    <lineage>
        <taxon>Bacteria</taxon>
        <taxon>Thermotogati</taxon>
        <taxon>Deinococcota</taxon>
        <taxon>Deinococci</taxon>
        <taxon>Thermales</taxon>
        <taxon>Thermaceae</taxon>
        <taxon>Thermus</taxon>
    </lineage>
</organism>
<geneLocation type="plasmid" evidence="1 2">
    <name>pHB5018b</name>
</geneLocation>
<reference evidence="2" key="1">
    <citation type="submission" date="2021-01" db="EMBL/GenBank/DDBJ databases">
        <title>Complete Genome Sequence of Thermus thermophilus Strain HB5018, Isolated from Mine Onsen Hot Spring.</title>
        <authorList>
            <person name="Miyazaki K."/>
            <person name="Moriya T."/>
            <person name="Nemoto N."/>
            <person name="Oshima T."/>
            <person name="Yura K."/>
            <person name="Bessho Y."/>
        </authorList>
    </citation>
    <scope>NUCLEOTIDE SEQUENCE [LARGE SCALE GENOMIC DNA]</scope>
    <source>
        <strain evidence="2">HB5018</strain>
        <plasmid evidence="2">pHB5018b</plasmid>
    </source>
</reference>
<dbReference type="EMBL" id="AP024271">
    <property type="protein sequence ID" value="BCP67360.1"/>
    <property type="molecule type" value="Genomic_DNA"/>
</dbReference>
<proteinExistence type="predicted"/>
<dbReference type="Proteomes" id="UP000596099">
    <property type="component" value="Plasmid pHB5018b"/>
</dbReference>
<dbReference type="Gene3D" id="3.30.428.10">
    <property type="entry name" value="HIT-like"/>
    <property type="match status" value="1"/>
</dbReference>
<evidence type="ECO:0000313" key="2">
    <source>
        <dbReference type="Proteomes" id="UP000596099"/>
    </source>
</evidence>
<dbReference type="AlphaFoldDB" id="A0A7R7YJI7"/>
<gene>
    <name evidence="1" type="ORF">TthHB5018_b22940</name>
</gene>
<dbReference type="InterPro" id="IPR036265">
    <property type="entry name" value="HIT-like_sf"/>
</dbReference>
<evidence type="ECO:0000313" key="1">
    <source>
        <dbReference type="EMBL" id="BCP67360.1"/>
    </source>
</evidence>
<sequence length="44" mass="4806">MEFYPPRRTLDKLKFLAGTELGAGTFVVDALPEETAKALRAALP</sequence>
<name>A0A7R7YJI7_THETH</name>
<keyword evidence="1" id="KW-0614">Plasmid</keyword>